<evidence type="ECO:0000313" key="11">
    <source>
        <dbReference type="Proteomes" id="UP000231742"/>
    </source>
</evidence>
<dbReference type="AlphaFoldDB" id="A0A2M9D768"/>
<dbReference type="InterPro" id="IPR004568">
    <property type="entry name" value="Ppantetheine-prot_Trfase_dom"/>
</dbReference>
<dbReference type="NCBIfam" id="NF000832">
    <property type="entry name" value="PRK00070.3-2"/>
    <property type="match status" value="1"/>
</dbReference>
<keyword evidence="8" id="KW-0963">Cytoplasm</keyword>
<dbReference type="SUPFAM" id="SSF56214">
    <property type="entry name" value="4'-phosphopantetheinyl transferase"/>
    <property type="match status" value="1"/>
</dbReference>
<keyword evidence="2 8" id="KW-0808">Transferase</keyword>
<dbReference type="GO" id="GO:0005737">
    <property type="term" value="C:cytoplasm"/>
    <property type="evidence" value="ECO:0007669"/>
    <property type="project" value="UniProtKB-SubCell"/>
</dbReference>
<reference evidence="10 11" key="1">
    <citation type="submission" date="2017-11" db="EMBL/GenBank/DDBJ databases">
        <title>Genomic Encyclopedia of Archaeal and Bacterial Type Strains, Phase II (KMG-II): From Individual Species to Whole Genera.</title>
        <authorList>
            <person name="Goeker M."/>
        </authorList>
    </citation>
    <scope>NUCLEOTIDE SEQUENCE [LARGE SCALE GENOMIC DNA]</scope>
    <source>
        <strain evidence="10 11">DSM 16400</strain>
    </source>
</reference>
<protein>
    <recommendedName>
        <fullName evidence="8">Holo-[acyl-carrier-protein] synthase</fullName>
        <shortName evidence="8">Holo-ACP synthase</shortName>
        <ecNumber evidence="8">2.7.8.7</ecNumber>
    </recommendedName>
    <alternativeName>
        <fullName evidence="8">4'-phosphopantetheinyl transferase AcpS</fullName>
    </alternativeName>
</protein>
<sequence length="123" mass="13206">MIVGIGVDVVDIARFERALQRTPTLTSRLFSESEQLKGGKPRPLRSLAGRFAAKEALIKALGDSSGVTWHDMRVVSDALGNPSLELHNSTKDIADRRGITSVHLSMSHDAGIAIAYVIAEATP</sequence>
<evidence type="ECO:0000256" key="3">
    <source>
        <dbReference type="ARBA" id="ARBA00022723"/>
    </source>
</evidence>
<keyword evidence="3 8" id="KW-0479">Metal-binding</keyword>
<evidence type="ECO:0000256" key="2">
    <source>
        <dbReference type="ARBA" id="ARBA00022679"/>
    </source>
</evidence>
<dbReference type="GO" id="GO:0008897">
    <property type="term" value="F:holo-[acyl-carrier-protein] synthase activity"/>
    <property type="evidence" value="ECO:0007669"/>
    <property type="project" value="UniProtKB-UniRule"/>
</dbReference>
<evidence type="ECO:0000256" key="7">
    <source>
        <dbReference type="ARBA" id="ARBA00023160"/>
    </source>
</evidence>
<dbReference type="EC" id="2.7.8.7" evidence="8"/>
<organism evidence="10 11">
    <name type="scientific">Salinibacterium amurskyense</name>
    <dbReference type="NCBI Taxonomy" id="205941"/>
    <lineage>
        <taxon>Bacteria</taxon>
        <taxon>Bacillati</taxon>
        <taxon>Actinomycetota</taxon>
        <taxon>Actinomycetes</taxon>
        <taxon>Micrococcales</taxon>
        <taxon>Microbacteriaceae</taxon>
        <taxon>Salinibacterium</taxon>
    </lineage>
</organism>
<dbReference type="HAMAP" id="MF_00101">
    <property type="entry name" value="AcpS"/>
    <property type="match status" value="1"/>
</dbReference>
<gene>
    <name evidence="8" type="primary">acpS</name>
    <name evidence="10" type="ORF">CLV85_0744</name>
</gene>
<feature type="binding site" evidence="8">
    <location>
        <position position="55"/>
    </location>
    <ligand>
        <name>Mg(2+)</name>
        <dbReference type="ChEBI" id="CHEBI:18420"/>
    </ligand>
</feature>
<dbReference type="InterPro" id="IPR037143">
    <property type="entry name" value="4-PPantetheinyl_Trfase_dom_sf"/>
</dbReference>
<comment type="similarity">
    <text evidence="8">Belongs to the P-Pant transferase superfamily. AcpS family.</text>
</comment>
<accession>A0A2M9D768</accession>
<dbReference type="GO" id="GO:0006633">
    <property type="term" value="P:fatty acid biosynthetic process"/>
    <property type="evidence" value="ECO:0007669"/>
    <property type="project" value="UniProtKB-UniRule"/>
</dbReference>
<comment type="subcellular location">
    <subcellularLocation>
        <location evidence="8">Cytoplasm</location>
    </subcellularLocation>
</comment>
<evidence type="ECO:0000259" key="9">
    <source>
        <dbReference type="Pfam" id="PF01648"/>
    </source>
</evidence>
<keyword evidence="1 8" id="KW-0444">Lipid biosynthesis</keyword>
<dbReference type="InterPro" id="IPR002582">
    <property type="entry name" value="ACPS"/>
</dbReference>
<dbReference type="OrthoDB" id="517356at2"/>
<proteinExistence type="inferred from homology"/>
<evidence type="ECO:0000256" key="1">
    <source>
        <dbReference type="ARBA" id="ARBA00022516"/>
    </source>
</evidence>
<keyword evidence="4 8" id="KW-0276">Fatty acid metabolism</keyword>
<dbReference type="InterPro" id="IPR008278">
    <property type="entry name" value="4-PPantetheinyl_Trfase_dom"/>
</dbReference>
<dbReference type="NCBIfam" id="TIGR00556">
    <property type="entry name" value="pantethn_trn"/>
    <property type="match status" value="1"/>
</dbReference>
<comment type="catalytic activity">
    <reaction evidence="8">
        <text>apo-[ACP] + CoA = holo-[ACP] + adenosine 3',5'-bisphosphate + H(+)</text>
        <dbReference type="Rhea" id="RHEA:12068"/>
        <dbReference type="Rhea" id="RHEA-COMP:9685"/>
        <dbReference type="Rhea" id="RHEA-COMP:9690"/>
        <dbReference type="ChEBI" id="CHEBI:15378"/>
        <dbReference type="ChEBI" id="CHEBI:29999"/>
        <dbReference type="ChEBI" id="CHEBI:57287"/>
        <dbReference type="ChEBI" id="CHEBI:58343"/>
        <dbReference type="ChEBI" id="CHEBI:64479"/>
        <dbReference type="EC" id="2.7.8.7"/>
    </reaction>
</comment>
<evidence type="ECO:0000256" key="5">
    <source>
        <dbReference type="ARBA" id="ARBA00022842"/>
    </source>
</evidence>
<dbReference type="Gene3D" id="3.90.470.20">
    <property type="entry name" value="4'-phosphopantetheinyl transferase domain"/>
    <property type="match status" value="1"/>
</dbReference>
<evidence type="ECO:0000256" key="6">
    <source>
        <dbReference type="ARBA" id="ARBA00023098"/>
    </source>
</evidence>
<feature type="domain" description="4'-phosphopantetheinyl transferase" evidence="9">
    <location>
        <begin position="4"/>
        <end position="101"/>
    </location>
</feature>
<dbReference type="Pfam" id="PF01648">
    <property type="entry name" value="ACPS"/>
    <property type="match status" value="1"/>
</dbReference>
<name>A0A2M9D768_9MICO</name>
<feature type="binding site" evidence="8">
    <location>
        <position position="8"/>
    </location>
    <ligand>
        <name>Mg(2+)</name>
        <dbReference type="ChEBI" id="CHEBI:18420"/>
    </ligand>
</feature>
<keyword evidence="5 8" id="KW-0460">Magnesium</keyword>
<dbReference type="RefSeq" id="WP_100388234.1">
    <property type="nucleotide sequence ID" value="NZ_BMZU01000001.1"/>
</dbReference>
<comment type="cofactor">
    <cofactor evidence="8">
        <name>Mg(2+)</name>
        <dbReference type="ChEBI" id="CHEBI:18420"/>
    </cofactor>
</comment>
<evidence type="ECO:0000256" key="8">
    <source>
        <dbReference type="HAMAP-Rule" id="MF_00101"/>
    </source>
</evidence>
<comment type="function">
    <text evidence="8">Transfers the 4'-phosphopantetheine moiety from coenzyme A to a Ser of acyl-carrier-protein.</text>
</comment>
<comment type="caution">
    <text evidence="10">The sequence shown here is derived from an EMBL/GenBank/DDBJ whole genome shotgun (WGS) entry which is preliminary data.</text>
</comment>
<dbReference type="GO" id="GO:0000287">
    <property type="term" value="F:magnesium ion binding"/>
    <property type="evidence" value="ECO:0007669"/>
    <property type="project" value="UniProtKB-UniRule"/>
</dbReference>
<keyword evidence="7 8" id="KW-0275">Fatty acid biosynthesis</keyword>
<dbReference type="Proteomes" id="UP000231742">
    <property type="component" value="Unassembled WGS sequence"/>
</dbReference>
<dbReference type="NCBIfam" id="TIGR00516">
    <property type="entry name" value="acpS"/>
    <property type="match status" value="1"/>
</dbReference>
<evidence type="ECO:0000313" key="10">
    <source>
        <dbReference type="EMBL" id="PJJ81567.1"/>
    </source>
</evidence>
<keyword evidence="11" id="KW-1185">Reference proteome</keyword>
<keyword evidence="6 8" id="KW-0443">Lipid metabolism</keyword>
<dbReference type="EMBL" id="PGFH01000001">
    <property type="protein sequence ID" value="PJJ81567.1"/>
    <property type="molecule type" value="Genomic_DNA"/>
</dbReference>
<evidence type="ECO:0000256" key="4">
    <source>
        <dbReference type="ARBA" id="ARBA00022832"/>
    </source>
</evidence>